<dbReference type="GO" id="GO:0003677">
    <property type="term" value="F:DNA binding"/>
    <property type="evidence" value="ECO:0007669"/>
    <property type="project" value="UniProtKB-KW"/>
</dbReference>
<sequence>MIKRGITLKEKVLIVDDQFGIRTLLNEVLSKEGYKIYQAANGLQALNVTKQHAPDLVLLDMKIPGMDGLEILKKMKEIDPHIKVIIMTAYGELDLIEKTKKLGALAHFPKPFDIEEIRSAVKKYLLVNSNRTAT</sequence>
<protein>
    <submittedName>
        <fullName evidence="8">Response regulator</fullName>
    </submittedName>
</protein>
<evidence type="ECO:0000256" key="5">
    <source>
        <dbReference type="ARBA" id="ARBA00023163"/>
    </source>
</evidence>
<dbReference type="Gene3D" id="3.40.50.2300">
    <property type="match status" value="1"/>
</dbReference>
<reference evidence="8" key="1">
    <citation type="submission" date="2018-12" db="EMBL/GenBank/DDBJ databases">
        <authorList>
            <person name="Sun L."/>
            <person name="Chen Z."/>
        </authorList>
    </citation>
    <scope>NUCLEOTIDE SEQUENCE [LARGE SCALE GENOMIC DNA]</scope>
    <source>
        <strain evidence="8">3-2-2</strain>
    </source>
</reference>
<dbReference type="OrthoDB" id="9808843at2"/>
<dbReference type="Pfam" id="PF00072">
    <property type="entry name" value="Response_reg"/>
    <property type="match status" value="1"/>
</dbReference>
<evidence type="ECO:0000313" key="9">
    <source>
        <dbReference type="Proteomes" id="UP000287156"/>
    </source>
</evidence>
<dbReference type="SMART" id="SM00448">
    <property type="entry name" value="REC"/>
    <property type="match status" value="1"/>
</dbReference>
<dbReference type="InterPro" id="IPR001789">
    <property type="entry name" value="Sig_transdc_resp-reg_receiver"/>
</dbReference>
<comment type="caution">
    <text evidence="8">The sequence shown here is derived from an EMBL/GenBank/DDBJ whole genome shotgun (WGS) entry which is preliminary data.</text>
</comment>
<evidence type="ECO:0000259" key="7">
    <source>
        <dbReference type="PROSITE" id="PS50110"/>
    </source>
</evidence>
<evidence type="ECO:0000256" key="4">
    <source>
        <dbReference type="ARBA" id="ARBA00023125"/>
    </source>
</evidence>
<dbReference type="SUPFAM" id="SSF52172">
    <property type="entry name" value="CheY-like"/>
    <property type="match status" value="1"/>
</dbReference>
<dbReference type="EMBL" id="QYTV02000001">
    <property type="protein sequence ID" value="RST77717.1"/>
    <property type="molecule type" value="Genomic_DNA"/>
</dbReference>
<dbReference type="PANTHER" id="PTHR44591">
    <property type="entry name" value="STRESS RESPONSE REGULATOR PROTEIN 1"/>
    <property type="match status" value="1"/>
</dbReference>
<evidence type="ECO:0000313" key="8">
    <source>
        <dbReference type="EMBL" id="RST77717.1"/>
    </source>
</evidence>
<dbReference type="Proteomes" id="UP000287156">
    <property type="component" value="Unassembled WGS sequence"/>
</dbReference>
<proteinExistence type="predicted"/>
<evidence type="ECO:0000256" key="6">
    <source>
        <dbReference type="PROSITE-ProRule" id="PRU00169"/>
    </source>
</evidence>
<dbReference type="PROSITE" id="PS50110">
    <property type="entry name" value="RESPONSE_REGULATORY"/>
    <property type="match status" value="1"/>
</dbReference>
<feature type="modified residue" description="4-aspartylphosphate" evidence="6">
    <location>
        <position position="60"/>
    </location>
</feature>
<keyword evidence="5" id="KW-0804">Transcription</keyword>
<evidence type="ECO:0000256" key="2">
    <source>
        <dbReference type="ARBA" id="ARBA00023012"/>
    </source>
</evidence>
<keyword evidence="2" id="KW-0902">Two-component regulatory system</keyword>
<dbReference type="InterPro" id="IPR050595">
    <property type="entry name" value="Bact_response_regulator"/>
</dbReference>
<dbReference type="AlphaFoldDB" id="A0A429Y895"/>
<keyword evidence="1 6" id="KW-0597">Phosphoprotein</keyword>
<keyword evidence="9" id="KW-1185">Reference proteome</keyword>
<name>A0A429Y895_9BACI</name>
<evidence type="ECO:0000256" key="1">
    <source>
        <dbReference type="ARBA" id="ARBA00022553"/>
    </source>
</evidence>
<gene>
    <name evidence="8" type="ORF">D4T97_000710</name>
</gene>
<dbReference type="FunFam" id="3.40.50.2300:FF:000001">
    <property type="entry name" value="DNA-binding response regulator PhoB"/>
    <property type="match status" value="1"/>
</dbReference>
<organism evidence="8 9">
    <name type="scientific">Siminovitchia acidinfaciens</name>
    <dbReference type="NCBI Taxonomy" id="2321395"/>
    <lineage>
        <taxon>Bacteria</taxon>
        <taxon>Bacillati</taxon>
        <taxon>Bacillota</taxon>
        <taxon>Bacilli</taxon>
        <taxon>Bacillales</taxon>
        <taxon>Bacillaceae</taxon>
        <taxon>Siminovitchia</taxon>
    </lineage>
</organism>
<dbReference type="InterPro" id="IPR011006">
    <property type="entry name" value="CheY-like_superfamily"/>
</dbReference>
<keyword evidence="3" id="KW-0805">Transcription regulation</keyword>
<feature type="domain" description="Response regulatory" evidence="7">
    <location>
        <begin position="11"/>
        <end position="125"/>
    </location>
</feature>
<dbReference type="PANTHER" id="PTHR44591:SF3">
    <property type="entry name" value="RESPONSE REGULATORY DOMAIN-CONTAINING PROTEIN"/>
    <property type="match status" value="1"/>
</dbReference>
<evidence type="ECO:0000256" key="3">
    <source>
        <dbReference type="ARBA" id="ARBA00023015"/>
    </source>
</evidence>
<dbReference type="GO" id="GO:0000160">
    <property type="term" value="P:phosphorelay signal transduction system"/>
    <property type="evidence" value="ECO:0007669"/>
    <property type="project" value="UniProtKB-KW"/>
</dbReference>
<keyword evidence="4" id="KW-0238">DNA-binding</keyword>
<accession>A0A429Y895</accession>